<dbReference type="CDD" id="cd14066">
    <property type="entry name" value="STKc_IRAK"/>
    <property type="match status" value="1"/>
</dbReference>
<evidence type="ECO:0000256" key="14">
    <source>
        <dbReference type="SAM" id="Phobius"/>
    </source>
</evidence>
<accession>A0A4V3WQZ4</accession>
<keyword evidence="6 12" id="KW-0547">Nucleotide-binding</keyword>
<dbReference type="InterPro" id="IPR017441">
    <property type="entry name" value="Protein_kinase_ATP_BS"/>
</dbReference>
<evidence type="ECO:0000313" key="17">
    <source>
        <dbReference type="Proteomes" id="UP000306102"/>
    </source>
</evidence>
<gene>
    <name evidence="16" type="ORF">TEA_011918</name>
</gene>
<evidence type="ECO:0000256" key="7">
    <source>
        <dbReference type="ARBA" id="ARBA00022777"/>
    </source>
</evidence>
<keyword evidence="8 12" id="KW-0067">ATP-binding</keyword>
<keyword evidence="9 14" id="KW-1133">Transmembrane helix</keyword>
<dbReference type="Proteomes" id="UP000306102">
    <property type="component" value="Unassembled WGS sequence"/>
</dbReference>
<evidence type="ECO:0000256" key="13">
    <source>
        <dbReference type="RuleBase" id="RU000304"/>
    </source>
</evidence>
<dbReference type="GO" id="GO:0016020">
    <property type="term" value="C:membrane"/>
    <property type="evidence" value="ECO:0007669"/>
    <property type="project" value="UniProtKB-SubCell"/>
</dbReference>
<protein>
    <recommendedName>
        <fullName evidence="15">Protein kinase domain-containing protein</fullName>
    </recommendedName>
</protein>
<evidence type="ECO:0000256" key="11">
    <source>
        <dbReference type="ARBA" id="ARBA00023180"/>
    </source>
</evidence>
<dbReference type="GO" id="GO:0004674">
    <property type="term" value="F:protein serine/threonine kinase activity"/>
    <property type="evidence" value="ECO:0007669"/>
    <property type="project" value="UniProtKB-KW"/>
</dbReference>
<dbReference type="Pfam" id="PF00069">
    <property type="entry name" value="Pkinase"/>
    <property type="match status" value="1"/>
</dbReference>
<keyword evidence="2 13" id="KW-0723">Serine/threonine-protein kinase</keyword>
<evidence type="ECO:0000259" key="15">
    <source>
        <dbReference type="PROSITE" id="PS50011"/>
    </source>
</evidence>
<dbReference type="InterPro" id="IPR000719">
    <property type="entry name" value="Prot_kinase_dom"/>
</dbReference>
<reference evidence="16 17" key="1">
    <citation type="journal article" date="2018" name="Proc. Natl. Acad. Sci. U.S.A.">
        <title>Draft genome sequence of Camellia sinensis var. sinensis provides insights into the evolution of the tea genome and tea quality.</title>
        <authorList>
            <person name="Wei C."/>
            <person name="Yang H."/>
            <person name="Wang S."/>
            <person name="Zhao J."/>
            <person name="Liu C."/>
            <person name="Gao L."/>
            <person name="Xia E."/>
            <person name="Lu Y."/>
            <person name="Tai Y."/>
            <person name="She G."/>
            <person name="Sun J."/>
            <person name="Cao H."/>
            <person name="Tong W."/>
            <person name="Gao Q."/>
            <person name="Li Y."/>
            <person name="Deng W."/>
            <person name="Jiang X."/>
            <person name="Wang W."/>
            <person name="Chen Q."/>
            <person name="Zhang S."/>
            <person name="Li H."/>
            <person name="Wu J."/>
            <person name="Wang P."/>
            <person name="Li P."/>
            <person name="Shi C."/>
            <person name="Zheng F."/>
            <person name="Jian J."/>
            <person name="Huang B."/>
            <person name="Shan D."/>
            <person name="Shi M."/>
            <person name="Fang C."/>
            <person name="Yue Y."/>
            <person name="Li F."/>
            <person name="Li D."/>
            <person name="Wei S."/>
            <person name="Han B."/>
            <person name="Jiang C."/>
            <person name="Yin Y."/>
            <person name="Xia T."/>
            <person name="Zhang Z."/>
            <person name="Bennetzen J.L."/>
            <person name="Zhao S."/>
            <person name="Wan X."/>
        </authorList>
    </citation>
    <scope>NUCLEOTIDE SEQUENCE [LARGE SCALE GENOMIC DNA]</scope>
    <source>
        <strain evidence="17">cv. Shuchazao</strain>
        <tissue evidence="16">Leaf</tissue>
    </source>
</reference>
<keyword evidence="17" id="KW-1185">Reference proteome</keyword>
<dbReference type="Gene3D" id="3.30.200.20">
    <property type="entry name" value="Phosphorylase Kinase, domain 1"/>
    <property type="match status" value="1"/>
</dbReference>
<evidence type="ECO:0000256" key="10">
    <source>
        <dbReference type="ARBA" id="ARBA00023136"/>
    </source>
</evidence>
<name>A0A4V3WQZ4_CAMSN</name>
<dbReference type="PROSITE" id="PS00107">
    <property type="entry name" value="PROTEIN_KINASE_ATP"/>
    <property type="match status" value="1"/>
</dbReference>
<dbReference type="PROSITE" id="PS00108">
    <property type="entry name" value="PROTEIN_KINASE_ST"/>
    <property type="match status" value="1"/>
</dbReference>
<dbReference type="PANTHER" id="PTHR27009">
    <property type="entry name" value="RUST RESISTANCE KINASE LR10-RELATED"/>
    <property type="match status" value="1"/>
</dbReference>
<feature type="domain" description="Protein kinase" evidence="15">
    <location>
        <begin position="77"/>
        <end position="354"/>
    </location>
</feature>
<comment type="subcellular location">
    <subcellularLocation>
        <location evidence="1">Membrane</location>
        <topology evidence="1">Single-pass type I membrane protein</topology>
    </subcellularLocation>
</comment>
<dbReference type="AlphaFoldDB" id="A0A4V3WQZ4"/>
<evidence type="ECO:0000256" key="4">
    <source>
        <dbReference type="ARBA" id="ARBA00022692"/>
    </source>
</evidence>
<evidence type="ECO:0000256" key="9">
    <source>
        <dbReference type="ARBA" id="ARBA00022989"/>
    </source>
</evidence>
<keyword evidence="7" id="KW-0418">Kinase</keyword>
<evidence type="ECO:0000256" key="5">
    <source>
        <dbReference type="ARBA" id="ARBA00022729"/>
    </source>
</evidence>
<dbReference type="GO" id="GO:0005524">
    <property type="term" value="F:ATP binding"/>
    <property type="evidence" value="ECO:0007669"/>
    <property type="project" value="UniProtKB-UniRule"/>
</dbReference>
<keyword evidence="3" id="KW-0808">Transferase</keyword>
<dbReference type="FunFam" id="3.30.200.20:FF:000178">
    <property type="entry name" value="serine/threonine-protein kinase PBS1-like"/>
    <property type="match status" value="1"/>
</dbReference>
<evidence type="ECO:0000256" key="6">
    <source>
        <dbReference type="ARBA" id="ARBA00022741"/>
    </source>
</evidence>
<evidence type="ECO:0000256" key="12">
    <source>
        <dbReference type="PROSITE-ProRule" id="PRU10141"/>
    </source>
</evidence>
<dbReference type="FunFam" id="1.10.510.10:FF:000590">
    <property type="entry name" value="PR5-like receptor kinase"/>
    <property type="match status" value="1"/>
</dbReference>
<evidence type="ECO:0000256" key="8">
    <source>
        <dbReference type="ARBA" id="ARBA00022840"/>
    </source>
</evidence>
<feature type="transmembrane region" description="Helical" evidence="14">
    <location>
        <begin position="20"/>
        <end position="39"/>
    </location>
</feature>
<dbReference type="EMBL" id="SDRB02000915">
    <property type="protein sequence ID" value="THG22267.1"/>
    <property type="molecule type" value="Genomic_DNA"/>
</dbReference>
<evidence type="ECO:0000256" key="3">
    <source>
        <dbReference type="ARBA" id="ARBA00022679"/>
    </source>
</evidence>
<feature type="binding site" evidence="12">
    <location>
        <position position="105"/>
    </location>
    <ligand>
        <name>ATP</name>
        <dbReference type="ChEBI" id="CHEBI:30616"/>
    </ligand>
</feature>
<dbReference type="InterPro" id="IPR008271">
    <property type="entry name" value="Ser/Thr_kinase_AS"/>
</dbReference>
<dbReference type="SMART" id="SM00220">
    <property type="entry name" value="S_TKc"/>
    <property type="match status" value="1"/>
</dbReference>
<dbReference type="STRING" id="542762.A0A4V3WQZ4"/>
<dbReference type="Gene3D" id="1.10.510.10">
    <property type="entry name" value="Transferase(Phosphotransferase) domain 1"/>
    <property type="match status" value="1"/>
</dbReference>
<dbReference type="InterPro" id="IPR045874">
    <property type="entry name" value="LRK10/LRL21-25-like"/>
</dbReference>
<evidence type="ECO:0000256" key="1">
    <source>
        <dbReference type="ARBA" id="ARBA00004479"/>
    </source>
</evidence>
<comment type="similarity">
    <text evidence="13">Belongs to the protein kinase superfamily.</text>
</comment>
<keyword evidence="4 14" id="KW-0812">Transmembrane</keyword>
<dbReference type="PROSITE" id="PS50011">
    <property type="entry name" value="PROTEIN_KINASE_DOM"/>
    <property type="match status" value="1"/>
</dbReference>
<proteinExistence type="inferred from homology"/>
<organism evidence="16 17">
    <name type="scientific">Camellia sinensis var. sinensis</name>
    <name type="common">China tea</name>
    <dbReference type="NCBI Taxonomy" id="542762"/>
    <lineage>
        <taxon>Eukaryota</taxon>
        <taxon>Viridiplantae</taxon>
        <taxon>Streptophyta</taxon>
        <taxon>Embryophyta</taxon>
        <taxon>Tracheophyta</taxon>
        <taxon>Spermatophyta</taxon>
        <taxon>Magnoliopsida</taxon>
        <taxon>eudicotyledons</taxon>
        <taxon>Gunneridae</taxon>
        <taxon>Pentapetalae</taxon>
        <taxon>asterids</taxon>
        <taxon>Ericales</taxon>
        <taxon>Theaceae</taxon>
        <taxon>Camellia</taxon>
    </lineage>
</organism>
<sequence>MASFIQPKAGSNFQFSHTELGLAGRAFFGMLFMFVFLIYKFRRRHLSMFDNIEDFLRSQNNLMPIMYSYSDIKKMTKGFRDKLGEGGYGCVYKGMLRSGHPVAIKILDKSKANGQDFINEVATIGRIHHINVVRLIGFCVERSKRALVYEFMPNGSLEKYIFSQEGNVHLSCTQMYEISLGVARGIEYLHRGCDIQILHFDIKPHNILLDENFTPKLSDFGLAKLYPTNDSIVSLTAARGTMGYMAPELFYKNIGGISYKADVYSFGMLLMEMAGRRRNLNVFADHTSQIYFPSWVYDQSREGTEIEMGQITEEERAMVKKMIIVALWCIQMNPSDRPSMNKVVEMLEGNVELLQMPPKPSLCPQAMPVEDHEMDMDLAELPMLSSL</sequence>
<keyword evidence="5" id="KW-0732">Signal</keyword>
<dbReference type="InterPro" id="IPR011009">
    <property type="entry name" value="Kinase-like_dom_sf"/>
</dbReference>
<dbReference type="SUPFAM" id="SSF56112">
    <property type="entry name" value="Protein kinase-like (PK-like)"/>
    <property type="match status" value="1"/>
</dbReference>
<keyword evidence="10 14" id="KW-0472">Membrane</keyword>
<evidence type="ECO:0000256" key="2">
    <source>
        <dbReference type="ARBA" id="ARBA00022527"/>
    </source>
</evidence>
<comment type="caution">
    <text evidence="16">The sequence shown here is derived from an EMBL/GenBank/DDBJ whole genome shotgun (WGS) entry which is preliminary data.</text>
</comment>
<keyword evidence="11" id="KW-0325">Glycoprotein</keyword>
<evidence type="ECO:0000313" key="16">
    <source>
        <dbReference type="EMBL" id="THG22267.1"/>
    </source>
</evidence>